<evidence type="ECO:0000256" key="10">
    <source>
        <dbReference type="ARBA" id="ARBA00022967"/>
    </source>
</evidence>
<sequence>MKKSSWLFFLTLIISSMITLSANNWISMWIGLELNMMSFIPLILSKSNKSSSEAAMIYFLVQSMSSMILIMMILISMCKYLIYWNLINNIITISILIKLGAAPFHMWMPEIMSKMEWNKCSILMTWQKIAPLMMISNINNNSIIINAAIIWSIGIGSIGGINQTSLRKMLGYSSINHLGWLLAINKSMNLWMMYLLIYSIMIIMMCKLFMSYKMYFINQMSSPNMSNMEKISFFIMMMSMGGLPPFMGFLPKWITIQSMINEQEFMIIFIMIMFSLVTLMYYLRVMTNMYLSFNSSIKWSMTYNNKVMTMMILMLNLSLPMIMSLDIM</sequence>
<evidence type="ECO:0000256" key="1">
    <source>
        <dbReference type="ARBA" id="ARBA00003257"/>
    </source>
</evidence>
<evidence type="ECO:0000256" key="15">
    <source>
        <dbReference type="ARBA" id="ARBA00023128"/>
    </source>
</evidence>
<keyword evidence="9 18" id="KW-0999">Mitochondrion inner membrane</keyword>
<comment type="function">
    <text evidence="1">Core subunit of the mitochondrial membrane respiratory chain NADH dehydrogenase (Complex I) that is believed to belong to the minimal assembly required for catalysis. Complex I functions in the transfer of electrons from NADH to the respiratory chain. The immediate electron acceptor for the enzyme is believed to be ubiquinone.</text>
</comment>
<evidence type="ECO:0000256" key="18">
    <source>
        <dbReference type="RuleBase" id="RU003403"/>
    </source>
</evidence>
<dbReference type="AlphaFoldDB" id="A0A4D6X0P7"/>
<evidence type="ECO:0000256" key="17">
    <source>
        <dbReference type="ARBA" id="ARBA00049551"/>
    </source>
</evidence>
<keyword evidence="10 18" id="KW-1278">Translocase</keyword>
<dbReference type="InterPro" id="IPR003917">
    <property type="entry name" value="NADH_UbQ_OxRdtase_chain2"/>
</dbReference>
<dbReference type="GO" id="GO:0006120">
    <property type="term" value="P:mitochondrial electron transport, NADH to ubiquinone"/>
    <property type="evidence" value="ECO:0007669"/>
    <property type="project" value="InterPro"/>
</dbReference>
<evidence type="ECO:0000256" key="13">
    <source>
        <dbReference type="ARBA" id="ARBA00023027"/>
    </source>
</evidence>
<evidence type="ECO:0000256" key="7">
    <source>
        <dbReference type="ARBA" id="ARBA00022660"/>
    </source>
</evidence>
<evidence type="ECO:0000256" key="14">
    <source>
        <dbReference type="ARBA" id="ARBA00023075"/>
    </source>
</evidence>
<keyword evidence="11 18" id="KW-0249">Electron transport</keyword>
<comment type="similarity">
    <text evidence="3 18">Belongs to the complex I subunit 2 family.</text>
</comment>
<comment type="function">
    <text evidence="18">Core subunit of the mitochondrial membrane respiratory chain NADH dehydrogenase (Complex I) which catalyzes electron transfer from NADH through the respiratory chain, using ubiquinone as an electron acceptor. Essential for the catalytic activity and assembly of complex I.</text>
</comment>
<feature type="domain" description="NADH:quinone oxidoreductase/Mrp antiporter transmembrane" evidence="19">
    <location>
        <begin position="22"/>
        <end position="275"/>
    </location>
</feature>
<keyword evidence="15 18" id="KW-0496">Mitochondrion</keyword>
<gene>
    <name evidence="20" type="primary">ND2</name>
</gene>
<dbReference type="GO" id="GO:0005743">
    <property type="term" value="C:mitochondrial inner membrane"/>
    <property type="evidence" value="ECO:0007669"/>
    <property type="project" value="UniProtKB-SubCell"/>
</dbReference>
<feature type="transmembrane region" description="Helical" evidence="18">
    <location>
        <begin position="191"/>
        <end position="210"/>
    </location>
</feature>
<feature type="transmembrane region" description="Helical" evidence="18">
    <location>
        <begin position="56"/>
        <end position="75"/>
    </location>
</feature>
<keyword evidence="16 18" id="KW-0472">Membrane</keyword>
<keyword evidence="8 18" id="KW-0812">Transmembrane</keyword>
<evidence type="ECO:0000256" key="9">
    <source>
        <dbReference type="ARBA" id="ARBA00022792"/>
    </source>
</evidence>
<evidence type="ECO:0000256" key="11">
    <source>
        <dbReference type="ARBA" id="ARBA00022982"/>
    </source>
</evidence>
<keyword evidence="13 18" id="KW-0520">NAD</keyword>
<protein>
    <recommendedName>
        <fullName evidence="5 18">NADH-ubiquinone oxidoreductase chain 2</fullName>
        <ecNumber evidence="4 18">7.1.1.2</ecNumber>
    </recommendedName>
</protein>
<dbReference type="Pfam" id="PF00361">
    <property type="entry name" value="Proton_antipo_M"/>
    <property type="match status" value="1"/>
</dbReference>
<keyword evidence="12 18" id="KW-1133">Transmembrane helix</keyword>
<dbReference type="InterPro" id="IPR001750">
    <property type="entry name" value="ND/Mrp_TM"/>
</dbReference>
<geneLocation type="mitochondrion" evidence="20"/>
<evidence type="ECO:0000256" key="6">
    <source>
        <dbReference type="ARBA" id="ARBA00022448"/>
    </source>
</evidence>
<accession>A0A4D6X0P7</accession>
<feature type="transmembrane region" description="Helical" evidence="18">
    <location>
        <begin position="307"/>
        <end position="325"/>
    </location>
</feature>
<keyword evidence="7 18" id="KW-0679">Respiratory chain</keyword>
<dbReference type="EC" id="7.1.1.2" evidence="4 18"/>
<dbReference type="PANTHER" id="PTHR46552">
    <property type="entry name" value="NADH-UBIQUINONE OXIDOREDUCTASE CHAIN 2"/>
    <property type="match status" value="1"/>
</dbReference>
<evidence type="ECO:0000259" key="19">
    <source>
        <dbReference type="Pfam" id="PF00361"/>
    </source>
</evidence>
<organism evidence="20">
    <name type="scientific">Hoplistodera incisa</name>
    <dbReference type="NCBI Taxonomy" id="2575656"/>
    <lineage>
        <taxon>Eukaryota</taxon>
        <taxon>Metazoa</taxon>
        <taxon>Ecdysozoa</taxon>
        <taxon>Arthropoda</taxon>
        <taxon>Hexapoda</taxon>
        <taxon>Insecta</taxon>
        <taxon>Pterygota</taxon>
        <taxon>Neoptera</taxon>
        <taxon>Paraneoptera</taxon>
        <taxon>Hemiptera</taxon>
        <taxon>Heteroptera</taxon>
        <taxon>Panheteroptera</taxon>
        <taxon>Pentatomomorpha</taxon>
        <taxon>Pentatomoidea</taxon>
        <taxon>Pentatomidae</taxon>
        <taxon>Pentatominae</taxon>
        <taxon>Hoplistodera</taxon>
    </lineage>
</organism>
<comment type="subcellular location">
    <subcellularLocation>
        <location evidence="2 18">Mitochondrion inner membrane</location>
        <topology evidence="2 18">Multi-pass membrane protein</topology>
    </subcellularLocation>
</comment>
<comment type="catalytic activity">
    <reaction evidence="17 18">
        <text>a ubiquinone + NADH + 5 H(+)(in) = a ubiquinol + NAD(+) + 4 H(+)(out)</text>
        <dbReference type="Rhea" id="RHEA:29091"/>
        <dbReference type="Rhea" id="RHEA-COMP:9565"/>
        <dbReference type="Rhea" id="RHEA-COMP:9566"/>
        <dbReference type="ChEBI" id="CHEBI:15378"/>
        <dbReference type="ChEBI" id="CHEBI:16389"/>
        <dbReference type="ChEBI" id="CHEBI:17976"/>
        <dbReference type="ChEBI" id="CHEBI:57540"/>
        <dbReference type="ChEBI" id="CHEBI:57945"/>
        <dbReference type="EC" id="7.1.1.2"/>
    </reaction>
</comment>
<evidence type="ECO:0000256" key="3">
    <source>
        <dbReference type="ARBA" id="ARBA00007012"/>
    </source>
</evidence>
<evidence type="ECO:0000256" key="12">
    <source>
        <dbReference type="ARBA" id="ARBA00022989"/>
    </source>
</evidence>
<feature type="transmembrane region" description="Helical" evidence="18">
    <location>
        <begin position="266"/>
        <end position="286"/>
    </location>
</feature>
<evidence type="ECO:0000256" key="4">
    <source>
        <dbReference type="ARBA" id="ARBA00012944"/>
    </source>
</evidence>
<evidence type="ECO:0000256" key="16">
    <source>
        <dbReference type="ARBA" id="ARBA00023136"/>
    </source>
</evidence>
<keyword evidence="6" id="KW-0813">Transport</keyword>
<evidence type="ECO:0000313" key="20">
    <source>
        <dbReference type="EMBL" id="QCI09196.1"/>
    </source>
</evidence>
<feature type="transmembrane region" description="Helical" evidence="18">
    <location>
        <begin position="231"/>
        <end position="254"/>
    </location>
</feature>
<reference evidence="20" key="1">
    <citation type="journal article" date="2019" name="Syst. Entomol.">
        <title>Higher level phylogeny and evolutionary history of Pentatomomorpha (Hemiptera: Heteroptera) inferred from mitochondrial genome sequences.</title>
        <authorList>
            <person name="Liu Y."/>
            <person name="Li H."/>
            <person name="Song F."/>
            <person name="Zhao Y."/>
            <person name="Wilson J.J."/>
            <person name="Cai W."/>
        </authorList>
    </citation>
    <scope>NUCLEOTIDE SEQUENCE</scope>
</reference>
<proteinExistence type="inferred from homology"/>
<dbReference type="EMBL" id="MF620037">
    <property type="protein sequence ID" value="QCI09196.1"/>
    <property type="molecule type" value="Genomic_DNA"/>
</dbReference>
<evidence type="ECO:0000256" key="8">
    <source>
        <dbReference type="ARBA" id="ARBA00022692"/>
    </source>
</evidence>
<feature type="transmembrane region" description="Helical" evidence="18">
    <location>
        <begin position="81"/>
        <end position="104"/>
    </location>
</feature>
<dbReference type="PANTHER" id="PTHR46552:SF1">
    <property type="entry name" value="NADH-UBIQUINONE OXIDOREDUCTASE CHAIN 2"/>
    <property type="match status" value="1"/>
</dbReference>
<dbReference type="InterPro" id="IPR050175">
    <property type="entry name" value="Complex_I_Subunit_2"/>
</dbReference>
<feature type="transmembrane region" description="Helical" evidence="18">
    <location>
        <begin position="143"/>
        <end position="161"/>
    </location>
</feature>
<dbReference type="PRINTS" id="PR01436">
    <property type="entry name" value="NADHDHGNASE2"/>
</dbReference>
<name>A0A4D6X0P7_9HEMI</name>
<keyword evidence="14 18" id="KW-0830">Ubiquinone</keyword>
<evidence type="ECO:0000256" key="5">
    <source>
        <dbReference type="ARBA" id="ARBA00021008"/>
    </source>
</evidence>
<evidence type="ECO:0000256" key="2">
    <source>
        <dbReference type="ARBA" id="ARBA00004448"/>
    </source>
</evidence>
<dbReference type="GO" id="GO:0008137">
    <property type="term" value="F:NADH dehydrogenase (ubiquinone) activity"/>
    <property type="evidence" value="ECO:0007669"/>
    <property type="project" value="UniProtKB-EC"/>
</dbReference>